<accession>A0A094WCN8</accession>
<comment type="caution">
    <text evidence="1">The sequence shown here is derived from an EMBL/GenBank/DDBJ whole genome shotgun (WGS) entry which is preliminary data.</text>
</comment>
<gene>
    <name evidence="1" type="ORF">LptCag_1033</name>
</gene>
<dbReference type="AlphaFoldDB" id="A0A094WCN8"/>
<dbReference type="PATRIC" id="fig|178606.4.peg.840"/>
<proteinExistence type="predicted"/>
<dbReference type="Proteomes" id="UP000029452">
    <property type="component" value="Unassembled WGS sequence"/>
</dbReference>
<organism evidence="1 2">
    <name type="scientific">Leptospirillum ferriphilum</name>
    <dbReference type="NCBI Taxonomy" id="178606"/>
    <lineage>
        <taxon>Bacteria</taxon>
        <taxon>Pseudomonadati</taxon>
        <taxon>Nitrospirota</taxon>
        <taxon>Nitrospiria</taxon>
        <taxon>Nitrospirales</taxon>
        <taxon>Nitrospiraceae</taxon>
        <taxon>Leptospirillum</taxon>
    </lineage>
</organism>
<dbReference type="EMBL" id="JPGK01000003">
    <property type="protein sequence ID" value="KGA94270.1"/>
    <property type="molecule type" value="Genomic_DNA"/>
</dbReference>
<evidence type="ECO:0000313" key="1">
    <source>
        <dbReference type="EMBL" id="KGA94270.1"/>
    </source>
</evidence>
<reference evidence="1 2" key="1">
    <citation type="submission" date="2014-06" db="EMBL/GenBank/DDBJ databases">
        <title>Draft genome sequence of iron oxidizing acidophile Leptospirillum ferriphilum DSM14647.</title>
        <authorList>
            <person name="Cardenas J.P."/>
            <person name="Lazcano M."/>
            <person name="Ossandon F.J."/>
            <person name="Corbett M."/>
            <person name="Holmes D.S."/>
            <person name="Watkin E."/>
        </authorList>
    </citation>
    <scope>NUCLEOTIDE SEQUENCE [LARGE SCALE GENOMIC DNA]</scope>
    <source>
        <strain evidence="1 2">DSM 14647</strain>
    </source>
</reference>
<evidence type="ECO:0000313" key="2">
    <source>
        <dbReference type="Proteomes" id="UP000029452"/>
    </source>
</evidence>
<protein>
    <submittedName>
        <fullName evidence="1">Uncharacterized protein</fullName>
    </submittedName>
</protein>
<name>A0A094WCN8_9BACT</name>
<sequence length="58" mass="6612">MARKVWGLAGLGNPVQSIRLPSGGEFPGIAVRRGEISWQMKETQYRERHVLIHYSFTV</sequence>